<organism evidence="2 3">
    <name type="scientific">Channa argus</name>
    <name type="common">Northern snakehead</name>
    <name type="synonym">Ophicephalus argus</name>
    <dbReference type="NCBI Taxonomy" id="215402"/>
    <lineage>
        <taxon>Eukaryota</taxon>
        <taxon>Metazoa</taxon>
        <taxon>Chordata</taxon>
        <taxon>Craniata</taxon>
        <taxon>Vertebrata</taxon>
        <taxon>Euteleostomi</taxon>
        <taxon>Actinopterygii</taxon>
        <taxon>Neopterygii</taxon>
        <taxon>Teleostei</taxon>
        <taxon>Neoteleostei</taxon>
        <taxon>Acanthomorphata</taxon>
        <taxon>Anabantaria</taxon>
        <taxon>Anabantiformes</taxon>
        <taxon>Channoidei</taxon>
        <taxon>Channidae</taxon>
        <taxon>Channa</taxon>
    </lineage>
</organism>
<evidence type="ECO:0000313" key="2">
    <source>
        <dbReference type="EMBL" id="KAF3704061.1"/>
    </source>
</evidence>
<gene>
    <name evidence="2" type="ORF">EXN66_Car019749</name>
</gene>
<keyword evidence="1" id="KW-0472">Membrane</keyword>
<reference evidence="2 3" key="1">
    <citation type="submission" date="2019-02" db="EMBL/GenBank/DDBJ databases">
        <title>Opniocepnalus argus genome.</title>
        <authorList>
            <person name="Zhou C."/>
            <person name="Xiao S."/>
        </authorList>
    </citation>
    <scope>NUCLEOTIDE SEQUENCE [LARGE SCALE GENOMIC DNA]</scope>
    <source>
        <strain evidence="2">OARG1902GOOAL</strain>
        <tissue evidence="2">Muscle</tissue>
    </source>
</reference>
<dbReference type="AlphaFoldDB" id="A0A6G1QN09"/>
<keyword evidence="1" id="KW-1133">Transmembrane helix</keyword>
<reference evidence="3" key="2">
    <citation type="submission" date="2019-02" db="EMBL/GenBank/DDBJ databases">
        <title>Opniocepnalus argus Var Kimnra genome.</title>
        <authorList>
            <person name="Zhou C."/>
            <person name="Xiao S."/>
        </authorList>
    </citation>
    <scope>NUCLEOTIDE SEQUENCE [LARGE SCALE GENOMIC DNA]</scope>
</reference>
<name>A0A6G1QN09_CHAAH</name>
<sequence>MTKNRQKINKYNFSCPNNRIAGFVLMEEKRPLLVITLTITVSVHVCIYLLPSVFPSLPCRVLRHDEDGEEAQEVGHMVCLRSRV</sequence>
<evidence type="ECO:0000313" key="3">
    <source>
        <dbReference type="Proteomes" id="UP000503349"/>
    </source>
</evidence>
<dbReference type="EMBL" id="CM015731">
    <property type="protein sequence ID" value="KAF3704061.1"/>
    <property type="molecule type" value="Genomic_DNA"/>
</dbReference>
<accession>A0A6G1QN09</accession>
<keyword evidence="1" id="KW-0812">Transmembrane</keyword>
<feature type="transmembrane region" description="Helical" evidence="1">
    <location>
        <begin position="32"/>
        <end position="50"/>
    </location>
</feature>
<dbReference type="Proteomes" id="UP000503349">
    <property type="component" value="Chromosome 20"/>
</dbReference>
<evidence type="ECO:0000256" key="1">
    <source>
        <dbReference type="SAM" id="Phobius"/>
    </source>
</evidence>
<protein>
    <recommendedName>
        <fullName evidence="4">Transmembrane protein</fullName>
    </recommendedName>
</protein>
<proteinExistence type="predicted"/>
<keyword evidence="3" id="KW-1185">Reference proteome</keyword>
<evidence type="ECO:0008006" key="4">
    <source>
        <dbReference type="Google" id="ProtNLM"/>
    </source>
</evidence>